<keyword evidence="13" id="KW-1185">Reference proteome</keyword>
<evidence type="ECO:0000256" key="6">
    <source>
        <dbReference type="ARBA" id="ARBA00022989"/>
    </source>
</evidence>
<keyword evidence="7 9" id="KW-0472">Membrane</keyword>
<dbReference type="Proteomes" id="UP001474421">
    <property type="component" value="Unassembled WGS sequence"/>
</dbReference>
<keyword evidence="3 9" id="KW-0808">Transferase</keyword>
<dbReference type="GO" id="GO:0033344">
    <property type="term" value="P:cholesterol efflux"/>
    <property type="evidence" value="ECO:0007669"/>
    <property type="project" value="TreeGrafter"/>
</dbReference>
<accession>A0AAW1BY79</accession>
<dbReference type="PANTHER" id="PTHR10408">
    <property type="entry name" value="STEROL O-ACYLTRANSFERASE"/>
    <property type="match status" value="1"/>
</dbReference>
<feature type="transmembrane region" description="Helical" evidence="11">
    <location>
        <begin position="419"/>
        <end position="439"/>
    </location>
</feature>
<keyword evidence="5 9" id="KW-0256">Endoplasmic reticulum</keyword>
<dbReference type="InterPro" id="IPR014371">
    <property type="entry name" value="Oat_ACAT_DAG_ARE"/>
</dbReference>
<evidence type="ECO:0000256" key="3">
    <source>
        <dbReference type="ARBA" id="ARBA00022679"/>
    </source>
</evidence>
<feature type="transmembrane region" description="Helical" evidence="11">
    <location>
        <begin position="128"/>
        <end position="147"/>
    </location>
</feature>
<evidence type="ECO:0000256" key="4">
    <source>
        <dbReference type="ARBA" id="ARBA00022692"/>
    </source>
</evidence>
<comment type="caution">
    <text evidence="12">The sequence shown here is derived from an EMBL/GenBank/DDBJ whole genome shotgun (WGS) entry which is preliminary data.</text>
</comment>
<keyword evidence="6 11" id="KW-1133">Transmembrane helix</keyword>
<comment type="similarity">
    <text evidence="2 9">Belongs to the membrane-bound acyltransferase family. Sterol o-acyltransferase subfamily.</text>
</comment>
<dbReference type="GO" id="GO:0000062">
    <property type="term" value="F:fatty-acyl-CoA binding"/>
    <property type="evidence" value="ECO:0007669"/>
    <property type="project" value="TreeGrafter"/>
</dbReference>
<evidence type="ECO:0000313" key="13">
    <source>
        <dbReference type="Proteomes" id="UP001474421"/>
    </source>
</evidence>
<feature type="active site" evidence="10">
    <location>
        <position position="409"/>
    </location>
</feature>
<organism evidence="12 13">
    <name type="scientific">Crotalus adamanteus</name>
    <name type="common">Eastern diamondback rattlesnake</name>
    <dbReference type="NCBI Taxonomy" id="8729"/>
    <lineage>
        <taxon>Eukaryota</taxon>
        <taxon>Metazoa</taxon>
        <taxon>Chordata</taxon>
        <taxon>Craniata</taxon>
        <taxon>Vertebrata</taxon>
        <taxon>Euteleostomi</taxon>
        <taxon>Lepidosauria</taxon>
        <taxon>Squamata</taxon>
        <taxon>Bifurcata</taxon>
        <taxon>Unidentata</taxon>
        <taxon>Episquamata</taxon>
        <taxon>Toxicofera</taxon>
        <taxon>Serpentes</taxon>
        <taxon>Colubroidea</taxon>
        <taxon>Viperidae</taxon>
        <taxon>Crotalinae</taxon>
        <taxon>Crotalus</taxon>
    </lineage>
</organism>
<evidence type="ECO:0000313" key="12">
    <source>
        <dbReference type="EMBL" id="KAK9407356.1"/>
    </source>
</evidence>
<dbReference type="Pfam" id="PF03062">
    <property type="entry name" value="MBOAT"/>
    <property type="match status" value="1"/>
</dbReference>
<reference evidence="12 13" key="1">
    <citation type="journal article" date="2024" name="Proc. Natl. Acad. Sci. U.S.A.">
        <title>The genetic regulatory architecture and epigenomic basis for age-related changes in rattlesnake venom.</title>
        <authorList>
            <person name="Hogan M.P."/>
            <person name="Holding M.L."/>
            <person name="Nystrom G.S."/>
            <person name="Colston T.J."/>
            <person name="Bartlett D.A."/>
            <person name="Mason A.J."/>
            <person name="Ellsworth S.A."/>
            <person name="Rautsaw R.M."/>
            <person name="Lawrence K.C."/>
            <person name="Strickland J.L."/>
            <person name="He B."/>
            <person name="Fraser P."/>
            <person name="Margres M.J."/>
            <person name="Gilbert D.M."/>
            <person name="Gibbs H.L."/>
            <person name="Parkinson C.L."/>
            <person name="Rokyta D.R."/>
        </authorList>
    </citation>
    <scope>NUCLEOTIDE SEQUENCE [LARGE SCALE GENOMIC DNA]</scope>
    <source>
        <strain evidence="12">DRR0105</strain>
    </source>
</reference>
<feature type="transmembrane region" description="Helical" evidence="11">
    <location>
        <begin position="393"/>
        <end position="413"/>
    </location>
</feature>
<dbReference type="AlphaFoldDB" id="A0AAW1BY79"/>
<comment type="subcellular location">
    <subcellularLocation>
        <location evidence="1 9">Endoplasmic reticulum membrane</location>
        <topology evidence="1 9">Multi-pass membrane protein</topology>
    </subcellularLocation>
</comment>
<evidence type="ECO:0000256" key="1">
    <source>
        <dbReference type="ARBA" id="ARBA00004477"/>
    </source>
</evidence>
<gene>
    <name evidence="12" type="ORF">NXF25_006130</name>
</gene>
<feature type="transmembrane region" description="Helical" evidence="11">
    <location>
        <begin position="362"/>
        <end position="381"/>
    </location>
</feature>
<evidence type="ECO:0000256" key="5">
    <source>
        <dbReference type="ARBA" id="ARBA00022824"/>
    </source>
</evidence>
<dbReference type="InterPro" id="IPR004299">
    <property type="entry name" value="MBOAT_fam"/>
</dbReference>
<feature type="transmembrane region" description="Helical" evidence="11">
    <location>
        <begin position="168"/>
        <end position="194"/>
    </location>
</feature>
<feature type="transmembrane region" description="Helical" evidence="11">
    <location>
        <begin position="446"/>
        <end position="467"/>
    </location>
</feature>
<evidence type="ECO:0000256" key="7">
    <source>
        <dbReference type="ARBA" id="ARBA00023136"/>
    </source>
</evidence>
<sequence length="497" mass="58023">MASKKRKRDNKATTSSFNCTLLLGPAALGNGPLGRLSSRPEELAYTGTPWKKTNYGPAVAGEKGQLLKKKVFVPQQSLYDTLMEVEHFRTIRHIFVATLCIFVLKQIIGDSIDEGRLVLDFDLIISSFRQLPTALFAWLCMFLYTLFVPYQALQIWSGRLKMTRFPNLLTVTLVVLVLLCHTAMLGFFPLYILLSCDLGIASRFIVISEQIRFLMKSHSFLRESMPPLLLARDQVGKISPPELSTYLYFLFCPTLIYRKSYPRDPYIRWSYVIQKLVEFLASIYFLNFLMKYSFIPMFKNMHKQPFTIKILLLSIFDSVVSGITLGIMMHYFLLHCWQNMFAEILRFADRSFYKDWWNSRSFSGFFRIWNMIIHDWLYYYIYQDILQLFGGRARGGAMLIVFLLSAVVHEYLLTLAFSMFFPVMFVLFAMIGVLLNFVLNDKRKNPVWNIIIWIGHILGMTTIFSLLSQEWFAHAHCPLKEKTFWQLVTPRSWSCHQ</sequence>
<evidence type="ECO:0000256" key="9">
    <source>
        <dbReference type="PIRNR" id="PIRNR000439"/>
    </source>
</evidence>
<dbReference type="PANTHER" id="PTHR10408:SF10">
    <property type="entry name" value="STEROL O-ACYLTRANSFERASE 2"/>
    <property type="match status" value="1"/>
</dbReference>
<dbReference type="EMBL" id="JAOTOJ010000002">
    <property type="protein sequence ID" value="KAK9407356.1"/>
    <property type="molecule type" value="Genomic_DNA"/>
</dbReference>
<evidence type="ECO:0000256" key="10">
    <source>
        <dbReference type="PIRSR" id="PIRSR000439-1"/>
    </source>
</evidence>
<feature type="transmembrane region" description="Helical" evidence="11">
    <location>
        <begin position="269"/>
        <end position="289"/>
    </location>
</feature>
<dbReference type="GO" id="GO:0034736">
    <property type="term" value="F:cholesterol O-acyltransferase activity"/>
    <property type="evidence" value="ECO:0007669"/>
    <property type="project" value="TreeGrafter"/>
</dbReference>
<keyword evidence="8 9" id="KW-0012">Acyltransferase</keyword>
<dbReference type="GO" id="GO:0015485">
    <property type="term" value="F:cholesterol binding"/>
    <property type="evidence" value="ECO:0007669"/>
    <property type="project" value="TreeGrafter"/>
</dbReference>
<protein>
    <recommendedName>
        <fullName evidence="9">O-acyltransferase</fullName>
    </recommendedName>
</protein>
<dbReference type="PIRSF" id="PIRSF000439">
    <property type="entry name" value="Oat_ACAT_DAG_ARE"/>
    <property type="match status" value="1"/>
</dbReference>
<evidence type="ECO:0000256" key="2">
    <source>
        <dbReference type="ARBA" id="ARBA00009010"/>
    </source>
</evidence>
<proteinExistence type="inferred from homology"/>
<name>A0AAW1BY79_CROAD</name>
<keyword evidence="4 11" id="KW-0812">Transmembrane</keyword>
<evidence type="ECO:0000256" key="8">
    <source>
        <dbReference type="ARBA" id="ARBA00023315"/>
    </source>
</evidence>
<dbReference type="GO" id="GO:0008203">
    <property type="term" value="P:cholesterol metabolic process"/>
    <property type="evidence" value="ECO:0007669"/>
    <property type="project" value="TreeGrafter"/>
</dbReference>
<feature type="transmembrane region" description="Helical" evidence="11">
    <location>
        <begin position="310"/>
        <end position="333"/>
    </location>
</feature>
<dbReference type="GO" id="GO:0005789">
    <property type="term" value="C:endoplasmic reticulum membrane"/>
    <property type="evidence" value="ECO:0007669"/>
    <property type="project" value="UniProtKB-SubCell"/>
</dbReference>
<evidence type="ECO:0000256" key="11">
    <source>
        <dbReference type="SAM" id="Phobius"/>
    </source>
</evidence>
<feature type="transmembrane region" description="Helical" evidence="11">
    <location>
        <begin position="90"/>
        <end position="108"/>
    </location>
</feature>